<feature type="transmembrane region" description="Helical" evidence="7">
    <location>
        <begin position="75"/>
        <end position="93"/>
    </location>
</feature>
<dbReference type="GO" id="GO:0016020">
    <property type="term" value="C:membrane"/>
    <property type="evidence" value="ECO:0007669"/>
    <property type="project" value="UniProtKB-SubCell"/>
</dbReference>
<evidence type="ECO:0000256" key="3">
    <source>
        <dbReference type="ARBA" id="ARBA00022692"/>
    </source>
</evidence>
<keyword evidence="5 7" id="KW-0472">Membrane</keyword>
<evidence type="ECO:0000256" key="5">
    <source>
        <dbReference type="ARBA" id="ARBA00023136"/>
    </source>
</evidence>
<dbReference type="InterPro" id="IPR023271">
    <property type="entry name" value="Aquaporin-like"/>
</dbReference>
<dbReference type="GO" id="GO:0015267">
    <property type="term" value="F:channel activity"/>
    <property type="evidence" value="ECO:0007669"/>
    <property type="project" value="InterPro"/>
</dbReference>
<dbReference type="PROSITE" id="PS00221">
    <property type="entry name" value="MIP"/>
    <property type="match status" value="1"/>
</dbReference>
<proteinExistence type="inferred from homology"/>
<feature type="transmembrane region" description="Helical" evidence="7">
    <location>
        <begin position="120"/>
        <end position="144"/>
    </location>
</feature>
<comment type="subcellular location">
    <subcellularLocation>
        <location evidence="1">Membrane</location>
        <topology evidence="1">Multi-pass membrane protein</topology>
    </subcellularLocation>
</comment>
<evidence type="ECO:0000256" key="7">
    <source>
        <dbReference type="SAM" id="Phobius"/>
    </source>
</evidence>
<reference evidence="8" key="1">
    <citation type="submission" date="2022-10" db="EMBL/GenBank/DDBJ databases">
        <authorList>
            <person name="Koch H."/>
        </authorList>
    </citation>
    <scope>NUCLEOTIDE SEQUENCE</scope>
    <source>
        <strain evidence="8">DNF</strain>
    </source>
</reference>
<dbReference type="InterPro" id="IPR022357">
    <property type="entry name" value="MIP_CS"/>
</dbReference>
<gene>
    <name evidence="8" type="ORF">DNFV4_01410</name>
</gene>
<evidence type="ECO:0000313" key="9">
    <source>
        <dbReference type="Proteomes" id="UP001179121"/>
    </source>
</evidence>
<dbReference type="PANTHER" id="PTHR45724">
    <property type="entry name" value="AQUAPORIN NIP2-1"/>
    <property type="match status" value="1"/>
</dbReference>
<dbReference type="RefSeq" id="WP_289267943.1">
    <property type="nucleotide sequence ID" value="NZ_OX365700.1"/>
</dbReference>
<protein>
    <submittedName>
        <fullName evidence="8">Glycerol uptake facilitator protein</fullName>
    </submittedName>
</protein>
<name>A0AA86MXR7_9BACT</name>
<dbReference type="InterPro" id="IPR034294">
    <property type="entry name" value="Aquaporin_transptr"/>
</dbReference>
<dbReference type="EMBL" id="OX365700">
    <property type="protein sequence ID" value="CAI4030978.1"/>
    <property type="molecule type" value="Genomic_DNA"/>
</dbReference>
<dbReference type="AlphaFoldDB" id="A0AA86MXR7"/>
<feature type="transmembrane region" description="Helical" evidence="7">
    <location>
        <begin position="164"/>
        <end position="183"/>
    </location>
</feature>
<dbReference type="KEGG" id="nti:DNFV4_01410"/>
<dbReference type="SUPFAM" id="SSF81338">
    <property type="entry name" value="Aquaporin-like"/>
    <property type="match status" value="1"/>
</dbReference>
<keyword evidence="4 7" id="KW-1133">Transmembrane helix</keyword>
<sequence length="285" mass="29884">MNGTTEVVPDLAVRPSGSATAPSVGRMVCQHWPEYLMEAAGLGLFMISAAAVTSLLEYPGSPFHQALPDPIARRVLIGLAMGLTAIGIIYSPWGKQSGAHLNPAVTLTFMRLGKVRPTDAAFYILAQFVGGWLGLALAALVGGTYLADPAVNYVVTVPGDSGPIVAFAAETVISCGLMLAVLTLSNHKTLASWTGVCAGCLVALYISLEAPLSGMSMNPARSLASAMVAHLFFSLWVYFVAPLSGMLAAAALFTWVHQADEELACPKLHHANRRRCIFCGKPGGA</sequence>
<dbReference type="PANTHER" id="PTHR45724:SF13">
    <property type="entry name" value="AQUAPORIN NIP1-1-RELATED"/>
    <property type="match status" value="1"/>
</dbReference>
<feature type="transmembrane region" description="Helical" evidence="7">
    <location>
        <begin position="190"/>
        <end position="208"/>
    </location>
</feature>
<evidence type="ECO:0000313" key="8">
    <source>
        <dbReference type="EMBL" id="CAI4030978.1"/>
    </source>
</evidence>
<dbReference type="InterPro" id="IPR000425">
    <property type="entry name" value="MIP"/>
</dbReference>
<feature type="transmembrane region" description="Helical" evidence="7">
    <location>
        <begin position="228"/>
        <end position="253"/>
    </location>
</feature>
<feature type="transmembrane region" description="Helical" evidence="7">
    <location>
        <begin position="35"/>
        <end position="55"/>
    </location>
</feature>
<evidence type="ECO:0000256" key="2">
    <source>
        <dbReference type="ARBA" id="ARBA00022448"/>
    </source>
</evidence>
<keyword evidence="3 6" id="KW-0812">Transmembrane</keyword>
<evidence type="ECO:0000256" key="4">
    <source>
        <dbReference type="ARBA" id="ARBA00022989"/>
    </source>
</evidence>
<dbReference type="Pfam" id="PF00230">
    <property type="entry name" value="MIP"/>
    <property type="match status" value="1"/>
</dbReference>
<evidence type="ECO:0000256" key="6">
    <source>
        <dbReference type="RuleBase" id="RU000477"/>
    </source>
</evidence>
<comment type="similarity">
    <text evidence="6">Belongs to the MIP/aquaporin (TC 1.A.8) family.</text>
</comment>
<dbReference type="Proteomes" id="UP001179121">
    <property type="component" value="Chromosome"/>
</dbReference>
<accession>A0AA86MXR7</accession>
<dbReference type="PRINTS" id="PR00783">
    <property type="entry name" value="MINTRINSICP"/>
</dbReference>
<evidence type="ECO:0000256" key="1">
    <source>
        <dbReference type="ARBA" id="ARBA00004141"/>
    </source>
</evidence>
<organism evidence="8 9">
    <name type="scientific">Nitrospira tepida</name>
    <dbReference type="NCBI Taxonomy" id="2973512"/>
    <lineage>
        <taxon>Bacteria</taxon>
        <taxon>Pseudomonadati</taxon>
        <taxon>Nitrospirota</taxon>
        <taxon>Nitrospiria</taxon>
        <taxon>Nitrospirales</taxon>
        <taxon>Nitrospiraceae</taxon>
        <taxon>Nitrospira</taxon>
    </lineage>
</organism>
<keyword evidence="9" id="KW-1185">Reference proteome</keyword>
<keyword evidence="2 6" id="KW-0813">Transport</keyword>
<dbReference type="Gene3D" id="1.20.1080.10">
    <property type="entry name" value="Glycerol uptake facilitator protein"/>
    <property type="match status" value="1"/>
</dbReference>